<dbReference type="GO" id="GO:0005694">
    <property type="term" value="C:chromosome"/>
    <property type="evidence" value="ECO:0007669"/>
    <property type="project" value="TreeGrafter"/>
</dbReference>
<accession>A0AAJ2PS80</accession>
<dbReference type="GO" id="GO:0045881">
    <property type="term" value="P:positive regulation of sporulation resulting in formation of a cellular spore"/>
    <property type="evidence" value="ECO:0007669"/>
    <property type="project" value="TreeGrafter"/>
</dbReference>
<sequence length="391" mass="41999">MKAADRLGTGSSFGKVPRGRSDRGRAKAITQGDIPAYELVRLQLNDVSPTPLNPRRNFGTPEELTRFGEELRAAQLAACVAVSRDVYLNLWPDHADHIGDVKHVLVNGERRYRGACQVGLDALDFVVRDELAASRETFINHLLKENLDRADFDIIERARGISELVAVCAEESERGARARAAEHLGKDRSWITHQLSLLDLPEAIQAMLSSGDLPERDGRLLVRQLKENPGLTEADLLQFLKDQKAARSAEKEAERALLAAARSQTQNPAESAETGAADASGGVPAQLDSSASTTPASSVANGAGDKAPHPAAPRTDAVAKSQPAKGTDQQSTGLPAQNPERPPAVQSPPAVIEIRDIEQVADALADHLSAEDLTALTELLLERLSSTKVQV</sequence>
<evidence type="ECO:0000259" key="2">
    <source>
        <dbReference type="Pfam" id="PF17762"/>
    </source>
</evidence>
<dbReference type="AlphaFoldDB" id="A0AAJ2PS80"/>
<protein>
    <submittedName>
        <fullName evidence="3">Plasmid partitioning protein</fullName>
    </submittedName>
</protein>
<evidence type="ECO:0000256" key="1">
    <source>
        <dbReference type="SAM" id="MobiDB-lite"/>
    </source>
</evidence>
<dbReference type="Pfam" id="PF17762">
    <property type="entry name" value="HTH_ParB"/>
    <property type="match status" value="1"/>
</dbReference>
<feature type="domain" description="ParB/Spo0J HTH" evidence="2">
    <location>
        <begin position="151"/>
        <end position="254"/>
    </location>
</feature>
<dbReference type="PANTHER" id="PTHR33375:SF1">
    <property type="entry name" value="CHROMOSOME-PARTITIONING PROTEIN PARB-RELATED"/>
    <property type="match status" value="1"/>
</dbReference>
<dbReference type="EMBL" id="JARAWN010000129">
    <property type="protein sequence ID" value="MDX3132201.1"/>
    <property type="molecule type" value="Genomic_DNA"/>
</dbReference>
<reference evidence="3" key="1">
    <citation type="journal article" date="2023" name="Microb. Genom.">
        <title>Mesoterricola silvestris gen. nov., sp. nov., Mesoterricola sediminis sp. nov., Geothrix oryzae sp. nov., Geothrix edaphica sp. nov., Geothrix rubra sp. nov., and Geothrix limicola sp. nov., six novel members of Acidobacteriota isolated from soils.</title>
        <authorList>
            <person name="Weisberg A.J."/>
            <person name="Pearce E."/>
            <person name="Kramer C.G."/>
            <person name="Chang J.H."/>
            <person name="Clarke C.R."/>
        </authorList>
    </citation>
    <scope>NUCLEOTIDE SEQUENCE</scope>
    <source>
        <strain evidence="3">ND06-05F</strain>
    </source>
</reference>
<feature type="region of interest" description="Disordered" evidence="1">
    <location>
        <begin position="1"/>
        <end position="26"/>
    </location>
</feature>
<dbReference type="RefSeq" id="WP_319693246.1">
    <property type="nucleotide sequence ID" value="NZ_JARAWN010000129.1"/>
</dbReference>
<name>A0AAJ2PS80_9ACTN</name>
<dbReference type="GO" id="GO:0007059">
    <property type="term" value="P:chromosome segregation"/>
    <property type="evidence" value="ECO:0007669"/>
    <property type="project" value="TreeGrafter"/>
</dbReference>
<evidence type="ECO:0000313" key="4">
    <source>
        <dbReference type="Proteomes" id="UP001273589"/>
    </source>
</evidence>
<comment type="caution">
    <text evidence="3">The sequence shown here is derived from an EMBL/GenBank/DDBJ whole genome shotgun (WGS) entry which is preliminary data.</text>
</comment>
<dbReference type="InterPro" id="IPR041468">
    <property type="entry name" value="HTH_ParB/Spo0J"/>
</dbReference>
<dbReference type="PANTHER" id="PTHR33375">
    <property type="entry name" value="CHROMOSOME-PARTITIONING PROTEIN PARB-RELATED"/>
    <property type="match status" value="1"/>
</dbReference>
<dbReference type="InterPro" id="IPR050336">
    <property type="entry name" value="Chromosome_partition/occlusion"/>
</dbReference>
<dbReference type="Gene3D" id="1.10.10.2830">
    <property type="match status" value="1"/>
</dbReference>
<organism evidence="3 4">
    <name type="scientific">Streptomyces europaeiscabiei</name>
    <dbReference type="NCBI Taxonomy" id="146819"/>
    <lineage>
        <taxon>Bacteria</taxon>
        <taxon>Bacillati</taxon>
        <taxon>Actinomycetota</taxon>
        <taxon>Actinomycetes</taxon>
        <taxon>Kitasatosporales</taxon>
        <taxon>Streptomycetaceae</taxon>
        <taxon>Streptomyces</taxon>
    </lineage>
</organism>
<evidence type="ECO:0000313" key="3">
    <source>
        <dbReference type="EMBL" id="MDX3132201.1"/>
    </source>
</evidence>
<feature type="region of interest" description="Disordered" evidence="1">
    <location>
        <begin position="256"/>
        <end position="351"/>
    </location>
</feature>
<proteinExistence type="predicted"/>
<gene>
    <name evidence="3" type="ORF">PV367_20930</name>
</gene>
<feature type="compositionally biased region" description="Low complexity" evidence="1">
    <location>
        <begin position="289"/>
        <end position="298"/>
    </location>
</feature>
<dbReference type="SUPFAM" id="SSF109709">
    <property type="entry name" value="KorB DNA-binding domain-like"/>
    <property type="match status" value="1"/>
</dbReference>
<dbReference type="Proteomes" id="UP001273589">
    <property type="component" value="Unassembled WGS sequence"/>
</dbReference>